<evidence type="ECO:0000256" key="3">
    <source>
        <dbReference type="ARBA" id="ARBA00022989"/>
    </source>
</evidence>
<sequence length="234" mass="24712">MFDQITHTFTKLSGAHLNALFLLGLILFTGTVGGRILQKLRIPQVVGYIIAGILLGRSGLDIINKDVIEALAPFNYFALGIIGFMIGGELKTDVFRRYGKQFIAILLAEGVTAFIVVFVLVGLLGSIVFGNPAYFWALGLLLGAIASATAPAATTDVLWEYKARGPLTTTVLGIVALDDALALMLFAIAASIVPGMLGAHASLLSAIARPVYEIGAGVIVGAVFSIILVKLLRR</sequence>
<dbReference type="Proteomes" id="UP000231267">
    <property type="component" value="Unassembled WGS sequence"/>
</dbReference>
<dbReference type="Gene3D" id="1.20.1530.20">
    <property type="match status" value="1"/>
</dbReference>
<dbReference type="EMBL" id="PFGP01000086">
    <property type="protein sequence ID" value="PIW66385.1"/>
    <property type="molecule type" value="Genomic_DNA"/>
</dbReference>
<evidence type="ECO:0000256" key="1">
    <source>
        <dbReference type="ARBA" id="ARBA00004141"/>
    </source>
</evidence>
<feature type="non-terminal residue" evidence="7">
    <location>
        <position position="234"/>
    </location>
</feature>
<evidence type="ECO:0000256" key="5">
    <source>
        <dbReference type="SAM" id="Phobius"/>
    </source>
</evidence>
<reference evidence="7 8" key="1">
    <citation type="submission" date="2017-09" db="EMBL/GenBank/DDBJ databases">
        <title>Depth-based differentiation of microbial function through sediment-hosted aquifers and enrichment of novel symbionts in the deep terrestrial subsurface.</title>
        <authorList>
            <person name="Probst A.J."/>
            <person name="Ladd B."/>
            <person name="Jarett J.K."/>
            <person name="Geller-Mcgrath D.E."/>
            <person name="Sieber C.M."/>
            <person name="Emerson J.B."/>
            <person name="Anantharaman K."/>
            <person name="Thomas B.C."/>
            <person name="Malmstrom R."/>
            <person name="Stieglmeier M."/>
            <person name="Klingl A."/>
            <person name="Woyke T."/>
            <person name="Ryan C.M."/>
            <person name="Banfield J.F."/>
        </authorList>
    </citation>
    <scope>NUCLEOTIDE SEQUENCE [LARGE SCALE GENOMIC DNA]</scope>
    <source>
        <strain evidence="7">CG12_big_fil_rev_8_21_14_0_65_43_15</strain>
    </source>
</reference>
<protein>
    <submittedName>
        <fullName evidence="7">Sodium:proton exchanger</fullName>
    </submittedName>
</protein>
<gene>
    <name evidence="7" type="ORF">COW11_03605</name>
</gene>
<comment type="subcellular location">
    <subcellularLocation>
        <location evidence="1">Membrane</location>
        <topology evidence="1">Multi-pass membrane protein</topology>
    </subcellularLocation>
</comment>
<proteinExistence type="predicted"/>
<accession>A0A2J0LEU2</accession>
<dbReference type="Pfam" id="PF00999">
    <property type="entry name" value="Na_H_Exchanger"/>
    <property type="match status" value="1"/>
</dbReference>
<feature type="domain" description="Cation/H+ exchanger transmembrane" evidence="6">
    <location>
        <begin position="27"/>
        <end position="233"/>
    </location>
</feature>
<evidence type="ECO:0000313" key="8">
    <source>
        <dbReference type="Proteomes" id="UP000231267"/>
    </source>
</evidence>
<keyword evidence="3 5" id="KW-1133">Transmembrane helix</keyword>
<evidence type="ECO:0000256" key="4">
    <source>
        <dbReference type="ARBA" id="ARBA00023136"/>
    </source>
</evidence>
<comment type="caution">
    <text evidence="7">The sequence shown here is derived from an EMBL/GenBank/DDBJ whole genome shotgun (WGS) entry which is preliminary data.</text>
</comment>
<feature type="transmembrane region" description="Helical" evidence="5">
    <location>
        <begin position="214"/>
        <end position="232"/>
    </location>
</feature>
<feature type="transmembrane region" description="Helical" evidence="5">
    <location>
        <begin position="45"/>
        <end position="64"/>
    </location>
</feature>
<dbReference type="InterPro" id="IPR038770">
    <property type="entry name" value="Na+/solute_symporter_sf"/>
</dbReference>
<evidence type="ECO:0000256" key="2">
    <source>
        <dbReference type="ARBA" id="ARBA00022692"/>
    </source>
</evidence>
<organism evidence="7 8">
    <name type="scientific">Candidatus Taenaricola geysiri</name>
    <dbReference type="NCBI Taxonomy" id="1974752"/>
    <lineage>
        <taxon>Bacteria</taxon>
        <taxon>Pseudomonadati</taxon>
        <taxon>Candidatus Omnitrophota</taxon>
        <taxon>Candidatus Taenaricola</taxon>
    </lineage>
</organism>
<dbReference type="PANTHER" id="PTHR43021:SF2">
    <property type="entry name" value="CATION_H+ EXCHANGER DOMAIN-CONTAINING PROTEIN"/>
    <property type="match status" value="1"/>
</dbReference>
<keyword evidence="2 5" id="KW-0812">Transmembrane</keyword>
<feature type="transmembrane region" description="Helical" evidence="5">
    <location>
        <begin position="70"/>
        <end position="90"/>
    </location>
</feature>
<feature type="transmembrane region" description="Helical" evidence="5">
    <location>
        <begin position="134"/>
        <end position="159"/>
    </location>
</feature>
<dbReference type="GO" id="GO:1902600">
    <property type="term" value="P:proton transmembrane transport"/>
    <property type="evidence" value="ECO:0007669"/>
    <property type="project" value="InterPro"/>
</dbReference>
<dbReference type="GO" id="GO:0015297">
    <property type="term" value="F:antiporter activity"/>
    <property type="evidence" value="ECO:0007669"/>
    <property type="project" value="InterPro"/>
</dbReference>
<keyword evidence="4 5" id="KW-0472">Membrane</keyword>
<name>A0A2J0LEU2_9BACT</name>
<dbReference type="InterPro" id="IPR006153">
    <property type="entry name" value="Cation/H_exchanger_TM"/>
</dbReference>
<feature type="transmembrane region" description="Helical" evidence="5">
    <location>
        <begin position="102"/>
        <end position="128"/>
    </location>
</feature>
<dbReference type="PANTHER" id="PTHR43021">
    <property type="entry name" value="NA(+)/H(+) ANTIPORTER-RELATED"/>
    <property type="match status" value="1"/>
</dbReference>
<evidence type="ECO:0000259" key="6">
    <source>
        <dbReference type="Pfam" id="PF00999"/>
    </source>
</evidence>
<feature type="transmembrane region" description="Helical" evidence="5">
    <location>
        <begin position="171"/>
        <end position="194"/>
    </location>
</feature>
<evidence type="ECO:0000313" key="7">
    <source>
        <dbReference type="EMBL" id="PIW66385.1"/>
    </source>
</evidence>
<feature type="transmembrane region" description="Helical" evidence="5">
    <location>
        <begin position="15"/>
        <end position="33"/>
    </location>
</feature>
<dbReference type="GO" id="GO:0016020">
    <property type="term" value="C:membrane"/>
    <property type="evidence" value="ECO:0007669"/>
    <property type="project" value="UniProtKB-SubCell"/>
</dbReference>
<dbReference type="AlphaFoldDB" id="A0A2J0LEU2"/>